<evidence type="ECO:0008006" key="4">
    <source>
        <dbReference type="Google" id="ProtNLM"/>
    </source>
</evidence>
<dbReference type="EMBL" id="JUFX02000124">
    <property type="protein sequence ID" value="KPH87307.1"/>
    <property type="molecule type" value="Genomic_DNA"/>
</dbReference>
<evidence type="ECO:0000313" key="2">
    <source>
        <dbReference type="EMBL" id="KPH87307.1"/>
    </source>
</evidence>
<feature type="compositionally biased region" description="Polar residues" evidence="1">
    <location>
        <begin position="224"/>
        <end position="235"/>
    </location>
</feature>
<dbReference type="Pfam" id="PF12787">
    <property type="entry name" value="EcsC"/>
    <property type="match status" value="1"/>
</dbReference>
<protein>
    <recommendedName>
        <fullName evidence="4">EcsC family protein</fullName>
    </recommendedName>
</protein>
<name>A0A0N1FPM8_9PROT</name>
<evidence type="ECO:0000256" key="1">
    <source>
        <dbReference type="SAM" id="MobiDB-lite"/>
    </source>
</evidence>
<accession>A0A0N1FPM8</accession>
<dbReference type="OrthoDB" id="1425703at2"/>
<proteinExistence type="predicted"/>
<dbReference type="AlphaFoldDB" id="A0A0N1FPM8"/>
<reference evidence="2 3" key="1">
    <citation type="submission" date="2015-07" db="EMBL/GenBank/DDBJ databases">
        <title>Draft Genome Sequence of Komagataeibacter intermedius Strain AF2, Isolated from Kombucha Tea.</title>
        <authorList>
            <person name="Santos R.A."/>
            <person name="Berretta A.A."/>
            <person name="Barud H.S."/>
            <person name="Ribeiro S.J."/>
            <person name="Gonzalez-Garcia L.N."/>
            <person name="Zucchi T.D."/>
            <person name="Goldman G.H."/>
            <person name="Riano-Pachon D.M."/>
        </authorList>
    </citation>
    <scope>NUCLEOTIDE SEQUENCE [LARGE SCALE GENOMIC DNA]</scope>
    <source>
        <strain evidence="2 3">AF2</strain>
    </source>
</reference>
<feature type="region of interest" description="Disordered" evidence="1">
    <location>
        <begin position="206"/>
        <end position="235"/>
    </location>
</feature>
<organism evidence="2 3">
    <name type="scientific">Komagataeibacter intermedius AF2</name>
    <dbReference type="NCBI Taxonomy" id="1458464"/>
    <lineage>
        <taxon>Bacteria</taxon>
        <taxon>Pseudomonadati</taxon>
        <taxon>Pseudomonadota</taxon>
        <taxon>Alphaproteobacteria</taxon>
        <taxon>Acetobacterales</taxon>
        <taxon>Acetobacteraceae</taxon>
        <taxon>Komagataeibacter</taxon>
    </lineage>
</organism>
<dbReference type="Proteomes" id="UP000031553">
    <property type="component" value="Unassembled WGS sequence"/>
</dbReference>
<comment type="caution">
    <text evidence="2">The sequence shown here is derived from an EMBL/GenBank/DDBJ whole genome shotgun (WGS) entry which is preliminary data.</text>
</comment>
<dbReference type="InterPro" id="IPR024787">
    <property type="entry name" value="EcsC"/>
</dbReference>
<evidence type="ECO:0000313" key="3">
    <source>
        <dbReference type="Proteomes" id="UP000031553"/>
    </source>
</evidence>
<sequence length="235" mass="24478">MAGEHHGQDPSFLRFLEWAYQASVHGVGKTGTAQDMARTYLARHGHDPHRAARALIRWQNTKAATAGFISGLGGLATLPVALPANVAGVLYVQVRMITAIAAMGGHDIHDPAIKAACLACLSEVGMEEVAKNIGLSLAGSTVVNRLGNRMAAEARKHLARHALHTVAARGLAHTAAIVPVLGGVIGGTFDGLKTNRIGRAAIRSFITQPDPARLPPPERDQNAPAASNAATGPQA</sequence>
<dbReference type="RefSeq" id="WP_039734964.1">
    <property type="nucleotide sequence ID" value="NZ_JUFX02000124.1"/>
</dbReference>
<gene>
    <name evidence="2" type="ORF">GLUCOINTEAF2_0202144</name>
</gene>